<dbReference type="SMART" id="SM00343">
    <property type="entry name" value="ZnF_C2HC"/>
    <property type="match status" value="1"/>
</dbReference>
<dbReference type="OrthoDB" id="267048at2759"/>
<keyword evidence="7" id="KW-1185">Reference proteome</keyword>
<dbReference type="PROSITE" id="PS50158">
    <property type="entry name" value="ZF_CCHC"/>
    <property type="match status" value="1"/>
</dbReference>
<keyword evidence="1" id="KW-0863">Zinc-finger</keyword>
<dbReference type="InterPro" id="IPR001878">
    <property type="entry name" value="Znf_CCHC"/>
</dbReference>
<feature type="region of interest" description="Disordered" evidence="3">
    <location>
        <begin position="230"/>
        <end position="261"/>
    </location>
</feature>
<dbReference type="PANTHER" id="PTHR46259">
    <property type="entry name" value="ZINC FINGER CCHC-TYPE AND RNA-BINDING MOTIF-CONTAINING PROTEIN 1"/>
    <property type="match status" value="1"/>
</dbReference>
<evidence type="ECO:0000259" key="5">
    <source>
        <dbReference type="PROSITE" id="PS50158"/>
    </source>
</evidence>
<dbReference type="EMBL" id="SPLM01000040">
    <property type="protein sequence ID" value="TMW64431.1"/>
    <property type="molecule type" value="Genomic_DNA"/>
</dbReference>
<dbReference type="InterPro" id="IPR036875">
    <property type="entry name" value="Znf_CCHC_sf"/>
</dbReference>
<feature type="domain" description="CCHC-type" evidence="5">
    <location>
        <begin position="156"/>
        <end position="171"/>
    </location>
</feature>
<accession>A0A8K1CIW7</accession>
<organism evidence="6 7">
    <name type="scientific">Pythium oligandrum</name>
    <name type="common">Mycoparasitic fungus</name>
    <dbReference type="NCBI Taxonomy" id="41045"/>
    <lineage>
        <taxon>Eukaryota</taxon>
        <taxon>Sar</taxon>
        <taxon>Stramenopiles</taxon>
        <taxon>Oomycota</taxon>
        <taxon>Peronosporomycetes</taxon>
        <taxon>Pythiales</taxon>
        <taxon>Pythiaceae</taxon>
        <taxon>Pythium</taxon>
    </lineage>
</organism>
<dbReference type="PROSITE" id="PS50102">
    <property type="entry name" value="RRM"/>
    <property type="match status" value="1"/>
</dbReference>
<evidence type="ECO:0000256" key="3">
    <source>
        <dbReference type="SAM" id="MobiDB-lite"/>
    </source>
</evidence>
<protein>
    <recommendedName>
        <fullName evidence="8">Zinc finger CCHC-type and RNA-binding motif-containing protein 1</fullName>
    </recommendedName>
</protein>
<gene>
    <name evidence="6" type="ORF">Poli38472_013053</name>
</gene>
<keyword evidence="1" id="KW-0479">Metal-binding</keyword>
<dbReference type="Pfam" id="PF00076">
    <property type="entry name" value="RRM_1"/>
    <property type="match status" value="1"/>
</dbReference>
<evidence type="ECO:0000259" key="4">
    <source>
        <dbReference type="PROSITE" id="PS50102"/>
    </source>
</evidence>
<dbReference type="InterPro" id="IPR035979">
    <property type="entry name" value="RBD_domain_sf"/>
</dbReference>
<proteinExistence type="predicted"/>
<dbReference type="GO" id="GO:0008270">
    <property type="term" value="F:zinc ion binding"/>
    <property type="evidence" value="ECO:0007669"/>
    <property type="project" value="UniProtKB-KW"/>
</dbReference>
<evidence type="ECO:0000313" key="6">
    <source>
        <dbReference type="EMBL" id="TMW64431.1"/>
    </source>
</evidence>
<dbReference type="GO" id="GO:0005689">
    <property type="term" value="C:U12-type spliceosomal complex"/>
    <property type="evidence" value="ECO:0007669"/>
    <property type="project" value="InterPro"/>
</dbReference>
<dbReference type="AlphaFoldDB" id="A0A8K1CIW7"/>
<dbReference type="InterPro" id="IPR044598">
    <property type="entry name" value="ZCRB1"/>
</dbReference>
<dbReference type="SMART" id="SM00360">
    <property type="entry name" value="RRM"/>
    <property type="match status" value="1"/>
</dbReference>
<evidence type="ECO:0000313" key="7">
    <source>
        <dbReference type="Proteomes" id="UP000794436"/>
    </source>
</evidence>
<reference evidence="6" key="1">
    <citation type="submission" date="2019-03" db="EMBL/GenBank/DDBJ databases">
        <title>Long read genome sequence of the mycoparasitic Pythium oligandrum ATCC 38472 isolated from sugarbeet rhizosphere.</title>
        <authorList>
            <person name="Gaulin E."/>
        </authorList>
    </citation>
    <scope>NUCLEOTIDE SEQUENCE</scope>
    <source>
        <strain evidence="6">ATCC 38472_TT</strain>
    </source>
</reference>
<sequence>MATVESAVKSVATVAEALRKSVLEQKENAALERTAADVKDALPRSHANPTSSTAYVAMLPYAYTNNDVAQLFAPFGKLARVTILRDKQTRKSRGVAFVQFARAEDCARAVARMHDVELEGFRLACSISRDNGRANEFMRKRKYTPAPAGATAPSMRCFECGEFGHVSYQCPLNVLGARDPPVHKKKLKKKKRFDVQERVHYFNDEGVPNILSPPKDMESDVSLSLLAFPSGSTEAVEPRTSRKRRKSQSYFSDESASEGDE</sequence>
<keyword evidence="1" id="KW-0862">Zinc</keyword>
<dbReference type="InterPro" id="IPR012677">
    <property type="entry name" value="Nucleotide-bd_a/b_plait_sf"/>
</dbReference>
<dbReference type="PANTHER" id="PTHR46259:SF1">
    <property type="entry name" value="ZINC FINGER CCHC-TYPE AND RNA-BINDING MOTIF-CONTAINING PROTEIN 1"/>
    <property type="match status" value="1"/>
</dbReference>
<dbReference type="GO" id="GO:0003723">
    <property type="term" value="F:RNA binding"/>
    <property type="evidence" value="ECO:0007669"/>
    <property type="project" value="UniProtKB-UniRule"/>
</dbReference>
<evidence type="ECO:0008006" key="8">
    <source>
        <dbReference type="Google" id="ProtNLM"/>
    </source>
</evidence>
<dbReference type="SUPFAM" id="SSF57756">
    <property type="entry name" value="Retrovirus zinc finger-like domains"/>
    <property type="match status" value="1"/>
</dbReference>
<name>A0A8K1CIW7_PYTOL</name>
<comment type="caution">
    <text evidence="6">The sequence shown here is derived from an EMBL/GenBank/DDBJ whole genome shotgun (WGS) entry which is preliminary data.</text>
</comment>
<keyword evidence="2" id="KW-0694">RNA-binding</keyword>
<evidence type="ECO:0000256" key="1">
    <source>
        <dbReference type="PROSITE-ProRule" id="PRU00047"/>
    </source>
</evidence>
<feature type="domain" description="RRM" evidence="4">
    <location>
        <begin position="52"/>
        <end position="130"/>
    </location>
</feature>
<dbReference type="Gene3D" id="3.30.70.330">
    <property type="match status" value="1"/>
</dbReference>
<dbReference type="GO" id="GO:0000398">
    <property type="term" value="P:mRNA splicing, via spliceosome"/>
    <property type="evidence" value="ECO:0007669"/>
    <property type="project" value="InterPro"/>
</dbReference>
<evidence type="ECO:0000256" key="2">
    <source>
        <dbReference type="PROSITE-ProRule" id="PRU00176"/>
    </source>
</evidence>
<dbReference type="Proteomes" id="UP000794436">
    <property type="component" value="Unassembled WGS sequence"/>
</dbReference>
<dbReference type="Pfam" id="PF00098">
    <property type="entry name" value="zf-CCHC"/>
    <property type="match status" value="1"/>
</dbReference>
<dbReference type="InterPro" id="IPR000504">
    <property type="entry name" value="RRM_dom"/>
</dbReference>
<dbReference type="SUPFAM" id="SSF54928">
    <property type="entry name" value="RNA-binding domain, RBD"/>
    <property type="match status" value="1"/>
</dbReference>